<gene>
    <name evidence="9" type="ORF">CTI12_AA308490</name>
</gene>
<evidence type="ECO:0000256" key="3">
    <source>
        <dbReference type="ARBA" id="ARBA00012485"/>
    </source>
</evidence>
<dbReference type="InterPro" id="IPR000569">
    <property type="entry name" value="HECT_dom"/>
</dbReference>
<feature type="active site" description="Glycyl thioester intermediate" evidence="6">
    <location>
        <position position="713"/>
    </location>
</feature>
<dbReference type="GO" id="GO:0000209">
    <property type="term" value="P:protein polyubiquitination"/>
    <property type="evidence" value="ECO:0007669"/>
    <property type="project" value="TreeGrafter"/>
</dbReference>
<comment type="caution">
    <text evidence="9">The sequence shown here is derived from an EMBL/GenBank/DDBJ whole genome shotgun (WGS) entry which is preliminary data.</text>
</comment>
<dbReference type="PANTHER" id="PTHR11254:SF424">
    <property type="entry name" value="E3 UBIQUITIN-PROTEIN LIGASE UPL5"/>
    <property type="match status" value="1"/>
</dbReference>
<dbReference type="OrthoDB" id="8068875at2759"/>
<evidence type="ECO:0000313" key="9">
    <source>
        <dbReference type="EMBL" id="PWA68060.1"/>
    </source>
</evidence>
<name>A0A2U1N3F2_ARTAN</name>
<keyword evidence="5 6" id="KW-0833">Ubl conjugation pathway</keyword>
<dbReference type="Gene3D" id="3.10.20.90">
    <property type="entry name" value="Phosphatidylinositol 3-kinase Catalytic Subunit, Chain A, domain 1"/>
    <property type="match status" value="1"/>
</dbReference>
<evidence type="ECO:0000313" key="10">
    <source>
        <dbReference type="Proteomes" id="UP000245207"/>
    </source>
</evidence>
<evidence type="ECO:0000259" key="8">
    <source>
        <dbReference type="PROSITE" id="PS50237"/>
    </source>
</evidence>
<dbReference type="GO" id="GO:0006511">
    <property type="term" value="P:ubiquitin-dependent protein catabolic process"/>
    <property type="evidence" value="ECO:0007669"/>
    <property type="project" value="TreeGrafter"/>
</dbReference>
<dbReference type="PROSITE" id="PS50053">
    <property type="entry name" value="UBIQUITIN_2"/>
    <property type="match status" value="1"/>
</dbReference>
<organism evidence="9 10">
    <name type="scientific">Artemisia annua</name>
    <name type="common">Sweet wormwood</name>
    <dbReference type="NCBI Taxonomy" id="35608"/>
    <lineage>
        <taxon>Eukaryota</taxon>
        <taxon>Viridiplantae</taxon>
        <taxon>Streptophyta</taxon>
        <taxon>Embryophyta</taxon>
        <taxon>Tracheophyta</taxon>
        <taxon>Spermatophyta</taxon>
        <taxon>Magnoliopsida</taxon>
        <taxon>eudicotyledons</taxon>
        <taxon>Gunneridae</taxon>
        <taxon>Pentapetalae</taxon>
        <taxon>asterids</taxon>
        <taxon>campanulids</taxon>
        <taxon>Asterales</taxon>
        <taxon>Asteraceae</taxon>
        <taxon>Asteroideae</taxon>
        <taxon>Anthemideae</taxon>
        <taxon>Artemisiinae</taxon>
        <taxon>Artemisia</taxon>
    </lineage>
</organism>
<dbReference type="SMART" id="SM00119">
    <property type="entry name" value="HECTc"/>
    <property type="match status" value="1"/>
</dbReference>
<evidence type="ECO:0000256" key="5">
    <source>
        <dbReference type="ARBA" id="ARBA00022786"/>
    </source>
</evidence>
<dbReference type="GO" id="GO:0061630">
    <property type="term" value="F:ubiquitin protein ligase activity"/>
    <property type="evidence" value="ECO:0007669"/>
    <property type="project" value="UniProtKB-EC"/>
</dbReference>
<dbReference type="GO" id="GO:0016874">
    <property type="term" value="F:ligase activity"/>
    <property type="evidence" value="ECO:0007669"/>
    <property type="project" value="UniProtKB-KW"/>
</dbReference>
<dbReference type="SUPFAM" id="SSF54236">
    <property type="entry name" value="Ubiquitin-like"/>
    <property type="match status" value="1"/>
</dbReference>
<dbReference type="PANTHER" id="PTHR11254">
    <property type="entry name" value="HECT DOMAIN UBIQUITIN-PROTEIN LIGASE"/>
    <property type="match status" value="1"/>
</dbReference>
<sequence length="747" mass="85750">MSTRACSSSSSNDIQFFVRTMSGKSLVLRANPNDTIQSIHEKIHSATGIPLDRQRLVYGSKQLESHNTLFHYNISNNSTLHVVARMHSTNSYTVGIHDLLYASREGKCFESALSANIIQKLVENSCFYRDVFVSSCLREALVKLYISPYDGNKECAQNLIQGFINSDKNREFAPIVLHFCKSLHAVVPRDDPLYIFCRSSLGSMLNTTNIIAVQDIIPFVNELATKLSHGWVSSIESTGPSLTDVHEFKSFSRYMVNAIIDSKALDPLYSLYYKLLETMRSCLNQMEDNINKKVKRGGGCDQYLPILRFLHNISQLYEGTEETFWTTLKPHKVAFCYLIVRFVKRGDKDWTWILDHKYHLTNFESRTHLVMMLLPEVTKDYANGHNMRINRSNLLTESFESIKGANLDKLRRQMSIRFTNEEANGPGVLREWFVLVCHALFNPQNALFLACPTDGKRIFPNPASKVNWPLDPEYYRFAGRLIALALMHKIQVGIVFGRAFFLQLAGINVSLEDIKDADPYLYSSCKQILKMDPYVVDQDVLGLTFAWEFEEFGVRKVVELLPNGKHIVVNSKNRKEYINLIIAHQFVTSIAEQVSQFSQGFVDIVGNEENMKLCFEILELEYLDGMLRGSESDISVDDWKAHTGYKGYKETDPQIDWFWKIVREMSAEQQKVLLFFWTSVKYLPVEGFRGLSSRLYIIKSDERYDHLPSSHTCFYQICIPAYPSMAVMQKRLNIITQEYVGFGFGKV</sequence>
<reference evidence="9 10" key="1">
    <citation type="journal article" date="2018" name="Mol. Plant">
        <title>The genome of Artemisia annua provides insight into the evolution of Asteraceae family and artemisinin biosynthesis.</title>
        <authorList>
            <person name="Shen Q."/>
            <person name="Zhang L."/>
            <person name="Liao Z."/>
            <person name="Wang S."/>
            <person name="Yan T."/>
            <person name="Shi P."/>
            <person name="Liu M."/>
            <person name="Fu X."/>
            <person name="Pan Q."/>
            <person name="Wang Y."/>
            <person name="Lv Z."/>
            <person name="Lu X."/>
            <person name="Zhang F."/>
            <person name="Jiang W."/>
            <person name="Ma Y."/>
            <person name="Chen M."/>
            <person name="Hao X."/>
            <person name="Li L."/>
            <person name="Tang Y."/>
            <person name="Lv G."/>
            <person name="Zhou Y."/>
            <person name="Sun X."/>
            <person name="Brodelius P.E."/>
            <person name="Rose J.K.C."/>
            <person name="Tang K."/>
        </authorList>
    </citation>
    <scope>NUCLEOTIDE SEQUENCE [LARGE SCALE GENOMIC DNA]</scope>
    <source>
        <strain evidence="10">cv. Huhao1</strain>
        <tissue evidence="9">Leaf</tissue>
    </source>
</reference>
<evidence type="ECO:0000259" key="7">
    <source>
        <dbReference type="PROSITE" id="PS50053"/>
    </source>
</evidence>
<dbReference type="InterPro" id="IPR035983">
    <property type="entry name" value="Hect_E3_ubiquitin_ligase"/>
</dbReference>
<dbReference type="Gene3D" id="3.30.2160.10">
    <property type="entry name" value="Hect, E3 ligase catalytic domain"/>
    <property type="match status" value="1"/>
</dbReference>
<dbReference type="Pfam" id="PF00240">
    <property type="entry name" value="ubiquitin"/>
    <property type="match status" value="1"/>
</dbReference>
<evidence type="ECO:0000256" key="4">
    <source>
        <dbReference type="ARBA" id="ARBA00022679"/>
    </source>
</evidence>
<dbReference type="Proteomes" id="UP000245207">
    <property type="component" value="Unassembled WGS sequence"/>
</dbReference>
<comment type="catalytic activity">
    <reaction evidence="1">
        <text>S-ubiquitinyl-[E2 ubiquitin-conjugating enzyme]-L-cysteine + [acceptor protein]-L-lysine = [E2 ubiquitin-conjugating enzyme]-L-cysteine + N(6)-ubiquitinyl-[acceptor protein]-L-lysine.</text>
        <dbReference type="EC" id="2.3.2.26"/>
    </reaction>
</comment>
<feature type="domain" description="Ubiquitin-like" evidence="7">
    <location>
        <begin position="14"/>
        <end position="89"/>
    </location>
</feature>
<keyword evidence="9" id="KW-0436">Ligase</keyword>
<dbReference type="AlphaFoldDB" id="A0A2U1N3F2"/>
<dbReference type="EMBL" id="PKPP01003714">
    <property type="protein sequence ID" value="PWA68060.1"/>
    <property type="molecule type" value="Genomic_DNA"/>
</dbReference>
<dbReference type="CDD" id="cd00078">
    <property type="entry name" value="HECTc"/>
    <property type="match status" value="1"/>
</dbReference>
<keyword evidence="4" id="KW-0808">Transferase</keyword>
<dbReference type="FunFam" id="3.30.2410.10:FF:000020">
    <property type="entry name" value="E3 ubiquitin-protein ligase UPL5"/>
    <property type="match status" value="1"/>
</dbReference>
<dbReference type="InterPro" id="IPR000626">
    <property type="entry name" value="Ubiquitin-like_dom"/>
</dbReference>
<evidence type="ECO:0000256" key="1">
    <source>
        <dbReference type="ARBA" id="ARBA00000885"/>
    </source>
</evidence>
<comment type="pathway">
    <text evidence="2">Protein modification; protein ubiquitination.</text>
</comment>
<dbReference type="InterPro" id="IPR019956">
    <property type="entry name" value="Ubiquitin_dom"/>
</dbReference>
<dbReference type="Gene3D" id="3.30.2410.10">
    <property type="entry name" value="Hect, E3 ligase catalytic domain"/>
    <property type="match status" value="1"/>
</dbReference>
<dbReference type="EC" id="2.3.2.26" evidence="3"/>
<evidence type="ECO:0000256" key="6">
    <source>
        <dbReference type="PROSITE-ProRule" id="PRU00104"/>
    </source>
</evidence>
<evidence type="ECO:0000256" key="2">
    <source>
        <dbReference type="ARBA" id="ARBA00004906"/>
    </source>
</evidence>
<dbReference type="InterPro" id="IPR050409">
    <property type="entry name" value="E3_ubiq-protein_ligase"/>
</dbReference>
<dbReference type="STRING" id="35608.A0A2U1N3F2"/>
<dbReference type="SUPFAM" id="SSF56204">
    <property type="entry name" value="Hect, E3 ligase catalytic domain"/>
    <property type="match status" value="1"/>
</dbReference>
<dbReference type="PROSITE" id="PS50237">
    <property type="entry name" value="HECT"/>
    <property type="match status" value="1"/>
</dbReference>
<feature type="domain" description="HECT" evidence="8">
    <location>
        <begin position="406"/>
        <end position="745"/>
    </location>
</feature>
<keyword evidence="10" id="KW-1185">Reference proteome</keyword>
<dbReference type="SMART" id="SM00213">
    <property type="entry name" value="UBQ"/>
    <property type="match status" value="1"/>
</dbReference>
<proteinExistence type="predicted"/>
<accession>A0A2U1N3F2</accession>
<dbReference type="GO" id="GO:0005737">
    <property type="term" value="C:cytoplasm"/>
    <property type="evidence" value="ECO:0007669"/>
    <property type="project" value="TreeGrafter"/>
</dbReference>
<dbReference type="Pfam" id="PF00632">
    <property type="entry name" value="HECT"/>
    <property type="match status" value="1"/>
</dbReference>
<dbReference type="Gene3D" id="3.90.1750.10">
    <property type="entry name" value="Hect, E3 ligase catalytic domains"/>
    <property type="match status" value="1"/>
</dbReference>
<dbReference type="PRINTS" id="PR00348">
    <property type="entry name" value="UBIQUITIN"/>
</dbReference>
<protein>
    <recommendedName>
        <fullName evidence="3">HECT-type E3 ubiquitin transferase</fullName>
        <ecNumber evidence="3">2.3.2.26</ecNumber>
    </recommendedName>
</protein>
<dbReference type="InterPro" id="IPR029071">
    <property type="entry name" value="Ubiquitin-like_domsf"/>
</dbReference>